<keyword evidence="2" id="KW-1185">Reference proteome</keyword>
<comment type="caution">
    <text evidence="1">The sequence shown here is derived from an EMBL/GenBank/DDBJ whole genome shotgun (WGS) entry which is preliminary data.</text>
</comment>
<dbReference type="OrthoDB" id="422540at2759"/>
<dbReference type="EMBL" id="BMAW01100658">
    <property type="protein sequence ID" value="GFS96152.1"/>
    <property type="molecule type" value="Genomic_DNA"/>
</dbReference>
<reference evidence="1" key="1">
    <citation type="submission" date="2020-08" db="EMBL/GenBank/DDBJ databases">
        <title>Multicomponent nature underlies the extraordinary mechanical properties of spider dragline silk.</title>
        <authorList>
            <person name="Kono N."/>
            <person name="Nakamura H."/>
            <person name="Mori M."/>
            <person name="Yoshida Y."/>
            <person name="Ohtoshi R."/>
            <person name="Malay A.D."/>
            <person name="Moran D.A.P."/>
            <person name="Tomita M."/>
            <person name="Numata K."/>
            <person name="Arakawa K."/>
        </authorList>
    </citation>
    <scope>NUCLEOTIDE SEQUENCE</scope>
</reference>
<gene>
    <name evidence="1" type="ORF">NPIL_598351</name>
</gene>
<feature type="non-terminal residue" evidence="1">
    <location>
        <position position="1"/>
    </location>
</feature>
<protein>
    <submittedName>
        <fullName evidence="1">Uncharacterized protein</fullName>
    </submittedName>
</protein>
<evidence type="ECO:0000313" key="2">
    <source>
        <dbReference type="Proteomes" id="UP000887013"/>
    </source>
</evidence>
<proteinExistence type="predicted"/>
<sequence length="101" mass="11830">RSLKPVRLFLSGNHQQGYFYSSCVFLRLDGVRRPLEPLYAGPYKVVKRTPKVFTENRCQITYYYHRPFEVSSSVFRRCSTRKLLLFLLLMPSLGLVDVPVL</sequence>
<accession>A0A8X6TDI6</accession>
<dbReference type="AlphaFoldDB" id="A0A8X6TDI6"/>
<dbReference type="Proteomes" id="UP000887013">
    <property type="component" value="Unassembled WGS sequence"/>
</dbReference>
<name>A0A8X6TDI6_NEPPI</name>
<organism evidence="1 2">
    <name type="scientific">Nephila pilipes</name>
    <name type="common">Giant wood spider</name>
    <name type="synonym">Nephila maculata</name>
    <dbReference type="NCBI Taxonomy" id="299642"/>
    <lineage>
        <taxon>Eukaryota</taxon>
        <taxon>Metazoa</taxon>
        <taxon>Ecdysozoa</taxon>
        <taxon>Arthropoda</taxon>
        <taxon>Chelicerata</taxon>
        <taxon>Arachnida</taxon>
        <taxon>Araneae</taxon>
        <taxon>Araneomorphae</taxon>
        <taxon>Entelegynae</taxon>
        <taxon>Araneoidea</taxon>
        <taxon>Nephilidae</taxon>
        <taxon>Nephila</taxon>
    </lineage>
</organism>
<evidence type="ECO:0000313" key="1">
    <source>
        <dbReference type="EMBL" id="GFS96152.1"/>
    </source>
</evidence>